<evidence type="ECO:0000313" key="5">
    <source>
        <dbReference type="Proteomes" id="UP000322699"/>
    </source>
</evidence>
<evidence type="ECO:0000256" key="1">
    <source>
        <dbReference type="SAM" id="Coils"/>
    </source>
</evidence>
<feature type="domain" description="YhaN AAA" evidence="3">
    <location>
        <begin position="1"/>
        <end position="205"/>
    </location>
</feature>
<evidence type="ECO:0000259" key="3">
    <source>
        <dbReference type="Pfam" id="PF13514"/>
    </source>
</evidence>
<comment type="caution">
    <text evidence="4">The sequence shown here is derived from an EMBL/GenBank/DDBJ whole genome shotgun (WGS) entry which is preliminary data.</text>
</comment>
<evidence type="ECO:0000256" key="2">
    <source>
        <dbReference type="SAM" id="MobiDB-lite"/>
    </source>
</evidence>
<proteinExistence type="predicted"/>
<feature type="coiled-coil region" evidence="1">
    <location>
        <begin position="358"/>
        <end position="433"/>
    </location>
</feature>
<feature type="coiled-coil region" evidence="1">
    <location>
        <begin position="281"/>
        <end position="308"/>
    </location>
</feature>
<dbReference type="SUPFAM" id="SSF52540">
    <property type="entry name" value="P-loop containing nucleoside triphosphate hydrolases"/>
    <property type="match status" value="1"/>
</dbReference>
<dbReference type="PANTHER" id="PTHR41259">
    <property type="entry name" value="DOUBLE-STRAND BREAK REPAIR RAD50 ATPASE, PUTATIVE-RELATED"/>
    <property type="match status" value="1"/>
</dbReference>
<dbReference type="Proteomes" id="UP000322699">
    <property type="component" value="Unassembled WGS sequence"/>
</dbReference>
<reference evidence="4 5" key="1">
    <citation type="submission" date="2019-08" db="EMBL/GenBank/DDBJ databases">
        <title>Deep-cultivation of Planctomycetes and their phenomic and genomic characterization uncovers novel biology.</title>
        <authorList>
            <person name="Wiegand S."/>
            <person name="Jogler M."/>
            <person name="Boedeker C."/>
            <person name="Pinto D."/>
            <person name="Vollmers J."/>
            <person name="Rivas-Marin E."/>
            <person name="Kohn T."/>
            <person name="Peeters S.H."/>
            <person name="Heuer A."/>
            <person name="Rast P."/>
            <person name="Oberbeckmann S."/>
            <person name="Bunk B."/>
            <person name="Jeske O."/>
            <person name="Meyerdierks A."/>
            <person name="Storesund J.E."/>
            <person name="Kallscheuer N."/>
            <person name="Luecker S."/>
            <person name="Lage O.M."/>
            <person name="Pohl T."/>
            <person name="Merkel B.J."/>
            <person name="Hornburger P."/>
            <person name="Mueller R.-W."/>
            <person name="Bruemmer F."/>
            <person name="Labrenz M."/>
            <person name="Spormann A.M."/>
            <person name="Op Den Camp H."/>
            <person name="Overmann J."/>
            <person name="Amann R."/>
            <person name="Jetten M.S.M."/>
            <person name="Mascher T."/>
            <person name="Medema M.H."/>
            <person name="Devos D.P."/>
            <person name="Kaster A.-K."/>
            <person name="Ovreas L."/>
            <person name="Rohde M."/>
            <person name="Galperin M.Y."/>
            <person name="Jogler C."/>
        </authorList>
    </citation>
    <scope>NUCLEOTIDE SEQUENCE [LARGE SCALE GENOMIC DNA]</scope>
    <source>
        <strain evidence="4 5">LF1</strain>
    </source>
</reference>
<feature type="region of interest" description="Disordered" evidence="2">
    <location>
        <begin position="562"/>
        <end position="582"/>
    </location>
</feature>
<gene>
    <name evidence="4" type="ORF">LF1_22850</name>
</gene>
<feature type="coiled-coil region" evidence="1">
    <location>
        <begin position="750"/>
        <end position="784"/>
    </location>
</feature>
<name>A0A5B1CF17_9BACT</name>
<feature type="coiled-coil region" evidence="1">
    <location>
        <begin position="897"/>
        <end position="927"/>
    </location>
</feature>
<organism evidence="4 5">
    <name type="scientific">Rubripirellula obstinata</name>
    <dbReference type="NCBI Taxonomy" id="406547"/>
    <lineage>
        <taxon>Bacteria</taxon>
        <taxon>Pseudomonadati</taxon>
        <taxon>Planctomycetota</taxon>
        <taxon>Planctomycetia</taxon>
        <taxon>Pirellulales</taxon>
        <taxon>Pirellulaceae</taxon>
        <taxon>Rubripirellula</taxon>
    </lineage>
</organism>
<dbReference type="InterPro" id="IPR038734">
    <property type="entry name" value="YhaN_AAA"/>
</dbReference>
<protein>
    <recommendedName>
        <fullName evidence="3">YhaN AAA domain-containing protein</fullName>
    </recommendedName>
</protein>
<dbReference type="Gene3D" id="3.40.50.300">
    <property type="entry name" value="P-loop containing nucleotide triphosphate hydrolases"/>
    <property type="match status" value="2"/>
</dbReference>
<accession>A0A5B1CF17</accession>
<keyword evidence="1" id="KW-0175">Coiled coil</keyword>
<dbReference type="OrthoDB" id="9764467at2"/>
<dbReference type="InterPro" id="IPR027417">
    <property type="entry name" value="P-loop_NTPase"/>
</dbReference>
<feature type="coiled-coil region" evidence="1">
    <location>
        <begin position="206"/>
        <end position="240"/>
    </location>
</feature>
<dbReference type="PANTHER" id="PTHR41259:SF1">
    <property type="entry name" value="DOUBLE-STRAND BREAK REPAIR RAD50 ATPASE, PUTATIVE-RELATED"/>
    <property type="match status" value="1"/>
</dbReference>
<sequence length="1205" mass="133753">MNIDRLDLIAFGHLTDVTVDLSAGPNRFHMIVGKNESGKSTSMRAIDAWLYGFPVQTKDDYLHPMKKLRVGGVIRDGENSLHCIRKKGRKGTVLDGADGKSAIDDANLESMLAGIDQATFGTQFLINHNELVDGGRMILQGEGELGEMLFAAGAGLGRLKKVQDELRAEEEALLKKQGKSKITDALKASKETRETLKQSQVPPAEYAELEKSLAAKRAELDRLKQESESLSEKRAVLAAQIDALPIIPAWQSANEEFSAVASAAILEDSFSDRRRDVSVSIDVASNNVKRLQQILAELNEQLSGVGEDGVVLKHRSEIETLLKELPVREKGEVDRTGYMTKVLSSQERDLRKRIADLAQDSKNEVDKKQDDNDDLTSQVDQFRLNETQRNKVGRLAASYAQLVATSEDTQRQVAKLSDRISKANEELKSLERADPSAKLTRVLSEVDSPTNLAKTLSEAVARRDLRKSKCETISKRLGADTSIQQWISTALPDQSSIDGLTKQLDDCDDELQVAIRDCDDLKNQLADAEAEYEAIETGDHLPSAASLQQARSRRNEQLERLSKRSGVLAGDADAESSQLADDNDDVDVDDLIQWVRRSDEIVDQLRLHQKEVTQRESMVVNIRRLTTKAAQAAQRVAEKTSLLEQTKQEWRDLWSVIGVTAKSPAAMKDWIGLHQDLVEQADVLAELESEVAQAGNAIKMAIKQLSDALQSSSANIDLSSDDSNDTESLFALYDLAKTTAEQEQKRQREYDSVSQRIAGMQADLQEAESMLSQRTDEMKTWQSQWDAATASLSSASPTPDDIVPMLDAIKDLGAIKKERDDLLHRMTSIENETAAYGMSVARLIKAIDGDGADNNAELDLDCQDTSVLLQRITPLIESLGRRVDQAAENEAERSRLSKQIQAKSTELENESADMQRLEVLVADLCREAGCEQPDQLPEFETQSRLRQKIADRLHQAEVDLKRLARGQSIESFIDSIKDAQPGVLEEQLEDSQRQRTQVAKEIETITLELGELNLKMRQIDGGTKASEISQTLASQLGEIGHDAEQYVRLRLASGILRRAIEHYRGENQEPVMKIAEGYFRELTCGDYVGLKVDYDDKDHPVLHGVRDGNDDVPASSMSDGTADSLYLAMRLASLKHRCDQGKPMPLIVDDCLQQLDNDRAVAAMKVLSQLSTQTQVIMFTHHEHLVDLTQSHLGKNDVHVHRLAG</sequence>
<keyword evidence="5" id="KW-1185">Reference proteome</keyword>
<evidence type="ECO:0000313" key="4">
    <source>
        <dbReference type="EMBL" id="KAA1259748.1"/>
    </source>
</evidence>
<dbReference type="EMBL" id="VRLW01000001">
    <property type="protein sequence ID" value="KAA1259748.1"/>
    <property type="molecule type" value="Genomic_DNA"/>
</dbReference>
<dbReference type="RefSeq" id="WP_068258259.1">
    <property type="nucleotide sequence ID" value="NZ_LWSK01000004.1"/>
</dbReference>
<dbReference type="AlphaFoldDB" id="A0A5B1CF17"/>
<dbReference type="Pfam" id="PF13514">
    <property type="entry name" value="AAA_27"/>
    <property type="match status" value="1"/>
</dbReference>